<dbReference type="Pfam" id="PF02518">
    <property type="entry name" value="HATPase_c"/>
    <property type="match status" value="1"/>
</dbReference>
<keyword evidence="5 12" id="KW-0808">Transferase</keyword>
<feature type="domain" description="HAMP" evidence="11">
    <location>
        <begin position="310"/>
        <end position="366"/>
    </location>
</feature>
<evidence type="ECO:0000256" key="3">
    <source>
        <dbReference type="ARBA" id="ARBA00012438"/>
    </source>
</evidence>
<dbReference type="SMART" id="SM00387">
    <property type="entry name" value="HATPase_c"/>
    <property type="match status" value="1"/>
</dbReference>
<dbReference type="eggNOG" id="COG5002">
    <property type="taxonomic scope" value="Bacteria"/>
</dbReference>
<dbReference type="InterPro" id="IPR025908">
    <property type="entry name" value="Sensor_TM1"/>
</dbReference>
<dbReference type="EC" id="2.7.13.3" evidence="3"/>
<evidence type="ECO:0000256" key="7">
    <source>
        <dbReference type="ARBA" id="ARBA00023012"/>
    </source>
</evidence>
<dbReference type="Gene3D" id="1.10.287.130">
    <property type="match status" value="1"/>
</dbReference>
<dbReference type="InterPro" id="IPR036890">
    <property type="entry name" value="HATPase_C_sf"/>
</dbReference>
<evidence type="ECO:0000256" key="2">
    <source>
        <dbReference type="ARBA" id="ARBA00004370"/>
    </source>
</evidence>
<dbReference type="InterPro" id="IPR003660">
    <property type="entry name" value="HAMP_dom"/>
</dbReference>
<dbReference type="PANTHER" id="PTHR43711">
    <property type="entry name" value="TWO-COMPONENT HISTIDINE KINASE"/>
    <property type="match status" value="1"/>
</dbReference>
<dbReference type="SUPFAM" id="SSF47384">
    <property type="entry name" value="Homodimeric domain of signal transducing histidine kinase"/>
    <property type="match status" value="1"/>
</dbReference>
<dbReference type="Gene3D" id="3.30.565.10">
    <property type="entry name" value="Histidine kinase-like ATPase, C-terminal domain"/>
    <property type="match status" value="1"/>
</dbReference>
<dbReference type="PROSITE" id="PS50885">
    <property type="entry name" value="HAMP"/>
    <property type="match status" value="1"/>
</dbReference>
<dbReference type="GO" id="GO:0016020">
    <property type="term" value="C:membrane"/>
    <property type="evidence" value="ECO:0007669"/>
    <property type="project" value="UniProtKB-SubCell"/>
</dbReference>
<keyword evidence="7" id="KW-0902">Two-component regulatory system</keyword>
<dbReference type="EMBL" id="CBLX010000023">
    <property type="protein sequence ID" value="CDG40703.1"/>
    <property type="molecule type" value="Genomic_DNA"/>
</dbReference>
<sequence>MPQRESFGRRSRRGAPGGMSQAFKRLRRRSFRHGDTLALEAGRESRRATRRFRLPRFASPLMRRIFLLNTLPLAILAVTLLFLNDFQNSLLETDVNALREQAHIYAAAMGQIAVVRDPARHPFPGAEFMLDGAQARPLLLRLTEPSPNVRARLVGPDGTLVADSLNEAALVRRDRKGQSGAGEPAPPPRWQPPRNNGIEIAYEWLLSLLPLSSREGIVMLETQDAPPPLRSAGEYRGAEAAPYIRRTPEHELVITVAEPVIHDGQTVGIIQLTRQAQEVDRSLFAVRSSILSLFLAAMAVTVLLSWYLSITIARPLLRLAVASHDMRDVAGRADSVPEALLVRRDEIGVLARALRGSVLALWARMDAIERFAADVSHEIKNPLSSIRSAIETLPRIENRERQTRLLAIINNDVRRLDRLITDIADASRIDAELSRTRSEPVAVGMLLSILTEMHQTTRKPEDAIIILDDSHDDANHPLRVLAVEDRLVQVLRNLIGNAISFSPPRGHITLFMRPEDRQIRITVSDEGPGIPPLKLEDIFDRFYSERPQTENFGQHSGLGLAISRQIIEALHGTLHAENRYDETGRIIGARFVILLPRAL</sequence>
<organism evidence="12 13">
    <name type="scientific">Asaia bogorensis</name>
    <dbReference type="NCBI Taxonomy" id="91915"/>
    <lineage>
        <taxon>Bacteria</taxon>
        <taxon>Pseudomonadati</taxon>
        <taxon>Pseudomonadota</taxon>
        <taxon>Alphaproteobacteria</taxon>
        <taxon>Acetobacterales</taxon>
        <taxon>Acetobacteraceae</taxon>
        <taxon>Asaia</taxon>
    </lineage>
</organism>
<comment type="subcellular location">
    <subcellularLocation>
        <location evidence="2">Membrane</location>
    </subcellularLocation>
</comment>
<keyword evidence="9" id="KW-1133">Transmembrane helix</keyword>
<dbReference type="AlphaFoldDB" id="A0A060QJ68"/>
<evidence type="ECO:0000256" key="4">
    <source>
        <dbReference type="ARBA" id="ARBA00022553"/>
    </source>
</evidence>
<evidence type="ECO:0000259" key="10">
    <source>
        <dbReference type="PROSITE" id="PS50109"/>
    </source>
</evidence>
<feature type="domain" description="Histidine kinase" evidence="10">
    <location>
        <begin position="374"/>
        <end position="599"/>
    </location>
</feature>
<evidence type="ECO:0000256" key="1">
    <source>
        <dbReference type="ARBA" id="ARBA00000085"/>
    </source>
</evidence>
<feature type="region of interest" description="Disordered" evidence="8">
    <location>
        <begin position="172"/>
        <end position="194"/>
    </location>
</feature>
<dbReference type="Proteomes" id="UP000027583">
    <property type="component" value="Unassembled WGS sequence"/>
</dbReference>
<feature type="transmembrane region" description="Helical" evidence="9">
    <location>
        <begin position="65"/>
        <end position="83"/>
    </location>
</feature>
<keyword evidence="9" id="KW-0472">Membrane</keyword>
<dbReference type="InterPro" id="IPR005467">
    <property type="entry name" value="His_kinase_dom"/>
</dbReference>
<dbReference type="PROSITE" id="PS50109">
    <property type="entry name" value="HIS_KIN"/>
    <property type="match status" value="1"/>
</dbReference>
<reference evidence="12 13" key="2">
    <citation type="journal article" date="2014" name="PLoS ONE">
        <title>Evolution of mitochondria reconstructed from the energy metabolism of living bacteria.</title>
        <authorList>
            <person name="Degli Esposti M."/>
            <person name="Chouaia B."/>
            <person name="Comandatore F."/>
            <person name="Crotti E."/>
            <person name="Sassera D."/>
            <person name="Lievens P.M."/>
            <person name="Daffonchio D."/>
            <person name="Bandi C."/>
        </authorList>
    </citation>
    <scope>NUCLEOTIDE SEQUENCE [LARGE SCALE GENOMIC DNA]</scope>
    <source>
        <strain evidence="12 13">SF2.1</strain>
    </source>
</reference>
<dbReference type="CDD" id="cd00082">
    <property type="entry name" value="HisKA"/>
    <property type="match status" value="1"/>
</dbReference>
<evidence type="ECO:0000313" key="13">
    <source>
        <dbReference type="Proteomes" id="UP000027583"/>
    </source>
</evidence>
<dbReference type="Pfam" id="PF00512">
    <property type="entry name" value="HisKA"/>
    <property type="match status" value="1"/>
</dbReference>
<keyword evidence="9" id="KW-0812">Transmembrane</keyword>
<name>A0A060QJ68_9PROT</name>
<dbReference type="SUPFAM" id="SSF55874">
    <property type="entry name" value="ATPase domain of HSP90 chaperone/DNA topoisomerase II/histidine kinase"/>
    <property type="match status" value="1"/>
</dbReference>
<evidence type="ECO:0000256" key="6">
    <source>
        <dbReference type="ARBA" id="ARBA00022777"/>
    </source>
</evidence>
<feature type="transmembrane region" description="Helical" evidence="9">
    <location>
        <begin position="290"/>
        <end position="308"/>
    </location>
</feature>
<dbReference type="SMART" id="SM00388">
    <property type="entry name" value="HisKA"/>
    <property type="match status" value="1"/>
</dbReference>
<evidence type="ECO:0000256" key="9">
    <source>
        <dbReference type="SAM" id="Phobius"/>
    </source>
</evidence>
<proteinExistence type="predicted"/>
<dbReference type="InterPro" id="IPR003661">
    <property type="entry name" value="HisK_dim/P_dom"/>
</dbReference>
<dbReference type="InterPro" id="IPR036097">
    <property type="entry name" value="HisK_dim/P_sf"/>
</dbReference>
<gene>
    <name evidence="12" type="ORF">ASAP_2658</name>
</gene>
<accession>A0A060QJ68</accession>
<dbReference type="InterPro" id="IPR004358">
    <property type="entry name" value="Sig_transdc_His_kin-like_C"/>
</dbReference>
<dbReference type="RefSeq" id="WP_275451260.1">
    <property type="nucleotide sequence ID" value="NZ_CBLX010000023.1"/>
</dbReference>
<dbReference type="PRINTS" id="PR00344">
    <property type="entry name" value="BCTRLSENSOR"/>
</dbReference>
<dbReference type="PANTHER" id="PTHR43711:SF1">
    <property type="entry name" value="HISTIDINE KINASE 1"/>
    <property type="match status" value="1"/>
</dbReference>
<comment type="catalytic activity">
    <reaction evidence="1">
        <text>ATP + protein L-histidine = ADP + protein N-phospho-L-histidine.</text>
        <dbReference type="EC" id="2.7.13.3"/>
    </reaction>
</comment>
<keyword evidence="6 12" id="KW-0418">Kinase</keyword>
<reference evidence="12 13" key="1">
    <citation type="journal article" date="2014" name="Genome Biol. Evol.">
        <title>Acetic acid bacteria genomes reveal functional traits for adaptation to life in insect guts.</title>
        <authorList>
            <person name="Chouaia B."/>
            <person name="Gaiarsa S."/>
            <person name="Crotti E."/>
            <person name="Comandatore F."/>
            <person name="Degli Esposti M."/>
            <person name="Ricci I."/>
            <person name="Alma A."/>
            <person name="Favia G."/>
            <person name="Bandi C."/>
            <person name="Daffonchio D."/>
        </authorList>
    </citation>
    <scope>NUCLEOTIDE SEQUENCE [LARGE SCALE GENOMIC DNA]</scope>
    <source>
        <strain evidence="12 13">SF2.1</strain>
    </source>
</reference>
<evidence type="ECO:0000259" key="11">
    <source>
        <dbReference type="PROSITE" id="PS50885"/>
    </source>
</evidence>
<evidence type="ECO:0000256" key="8">
    <source>
        <dbReference type="SAM" id="MobiDB-lite"/>
    </source>
</evidence>
<comment type="caution">
    <text evidence="12">The sequence shown here is derived from an EMBL/GenBank/DDBJ whole genome shotgun (WGS) entry which is preliminary data.</text>
</comment>
<evidence type="ECO:0000256" key="5">
    <source>
        <dbReference type="ARBA" id="ARBA00022679"/>
    </source>
</evidence>
<dbReference type="InterPro" id="IPR050736">
    <property type="entry name" value="Sensor_HK_Regulatory"/>
</dbReference>
<dbReference type="InterPro" id="IPR003594">
    <property type="entry name" value="HATPase_dom"/>
</dbReference>
<dbReference type="Pfam" id="PF13755">
    <property type="entry name" value="Sensor_TM1"/>
    <property type="match status" value="1"/>
</dbReference>
<dbReference type="GO" id="GO:0000155">
    <property type="term" value="F:phosphorelay sensor kinase activity"/>
    <property type="evidence" value="ECO:0007669"/>
    <property type="project" value="InterPro"/>
</dbReference>
<protein>
    <recommendedName>
        <fullName evidence="3">histidine kinase</fullName>
        <ecNumber evidence="3">2.7.13.3</ecNumber>
    </recommendedName>
</protein>
<keyword evidence="4" id="KW-0597">Phosphoprotein</keyword>
<dbReference type="Gene3D" id="6.10.340.10">
    <property type="match status" value="1"/>
</dbReference>
<evidence type="ECO:0000313" key="12">
    <source>
        <dbReference type="EMBL" id="CDG40703.1"/>
    </source>
</evidence>